<accession>A0A8J8NAN7</accession>
<comment type="caution">
    <text evidence="3">The sequence shown here is derived from an EMBL/GenBank/DDBJ whole genome shotgun (WGS) entry which is preliminary data.</text>
</comment>
<dbReference type="Gene3D" id="1.10.238.10">
    <property type="entry name" value="EF-hand"/>
    <property type="match status" value="1"/>
</dbReference>
<dbReference type="Pfam" id="PF00036">
    <property type="entry name" value="EF-hand_1"/>
    <property type="match status" value="1"/>
</dbReference>
<dbReference type="PROSITE" id="PS00018">
    <property type="entry name" value="EF_HAND_1"/>
    <property type="match status" value="1"/>
</dbReference>
<dbReference type="SUPFAM" id="SSF47473">
    <property type="entry name" value="EF-hand"/>
    <property type="match status" value="1"/>
</dbReference>
<dbReference type="InterPro" id="IPR018247">
    <property type="entry name" value="EF_Hand_1_Ca_BS"/>
</dbReference>
<sequence length="156" mass="17746">MQQKLKEMMLLLKPTEKGHGKHKADDLVLVLSLLGFDFLGAHQDQLEGVKFAVVKEGIFHEDDLIAYLCKNHALKWSNTQSLKEAFKQFDFDNDGKISVEEFQYFMKNFGTIDNDAYMSDKRLDDLLEVCKVDTNATLIDIDKAVSAINTGWPTTI</sequence>
<dbReference type="InterPro" id="IPR002048">
    <property type="entry name" value="EF_hand_dom"/>
</dbReference>
<gene>
    <name evidence="3" type="ORF">FGO68_gene8513</name>
</gene>
<name>A0A8J8NAN7_HALGN</name>
<protein>
    <recommendedName>
        <fullName evidence="2">EF-hand domain-containing protein</fullName>
    </recommendedName>
</protein>
<evidence type="ECO:0000259" key="2">
    <source>
        <dbReference type="PROSITE" id="PS50222"/>
    </source>
</evidence>
<proteinExistence type="predicted"/>
<dbReference type="Proteomes" id="UP000785679">
    <property type="component" value="Unassembled WGS sequence"/>
</dbReference>
<evidence type="ECO:0000313" key="4">
    <source>
        <dbReference type="Proteomes" id="UP000785679"/>
    </source>
</evidence>
<dbReference type="SMART" id="SM00054">
    <property type="entry name" value="EFh"/>
    <property type="match status" value="1"/>
</dbReference>
<keyword evidence="4" id="KW-1185">Reference proteome</keyword>
<dbReference type="GO" id="GO:0005509">
    <property type="term" value="F:calcium ion binding"/>
    <property type="evidence" value="ECO:0007669"/>
    <property type="project" value="InterPro"/>
</dbReference>
<organism evidence="3 4">
    <name type="scientific">Halteria grandinella</name>
    <dbReference type="NCBI Taxonomy" id="5974"/>
    <lineage>
        <taxon>Eukaryota</taxon>
        <taxon>Sar</taxon>
        <taxon>Alveolata</taxon>
        <taxon>Ciliophora</taxon>
        <taxon>Intramacronucleata</taxon>
        <taxon>Spirotrichea</taxon>
        <taxon>Stichotrichia</taxon>
        <taxon>Sporadotrichida</taxon>
        <taxon>Halteriidae</taxon>
        <taxon>Halteria</taxon>
    </lineage>
</organism>
<feature type="domain" description="EF-hand" evidence="2">
    <location>
        <begin position="77"/>
        <end position="112"/>
    </location>
</feature>
<keyword evidence="1" id="KW-0106">Calcium</keyword>
<dbReference type="PROSITE" id="PS50222">
    <property type="entry name" value="EF_HAND_2"/>
    <property type="match status" value="1"/>
</dbReference>
<dbReference type="CDD" id="cd00051">
    <property type="entry name" value="EFh"/>
    <property type="match status" value="1"/>
</dbReference>
<reference evidence="3" key="1">
    <citation type="submission" date="2019-06" db="EMBL/GenBank/DDBJ databases">
        <authorList>
            <person name="Zheng W."/>
        </authorList>
    </citation>
    <scope>NUCLEOTIDE SEQUENCE</scope>
    <source>
        <strain evidence="3">QDHG01</strain>
    </source>
</reference>
<evidence type="ECO:0000256" key="1">
    <source>
        <dbReference type="ARBA" id="ARBA00022837"/>
    </source>
</evidence>
<dbReference type="OrthoDB" id="322336at2759"/>
<dbReference type="EMBL" id="RRYP01030307">
    <property type="protein sequence ID" value="TNV71204.1"/>
    <property type="molecule type" value="Genomic_DNA"/>
</dbReference>
<dbReference type="InterPro" id="IPR011992">
    <property type="entry name" value="EF-hand-dom_pair"/>
</dbReference>
<dbReference type="AlphaFoldDB" id="A0A8J8NAN7"/>
<evidence type="ECO:0000313" key="3">
    <source>
        <dbReference type="EMBL" id="TNV71204.1"/>
    </source>
</evidence>